<evidence type="ECO:0000259" key="3">
    <source>
        <dbReference type="SMART" id="SM00909"/>
    </source>
</evidence>
<dbReference type="Pfam" id="PF10646">
    <property type="entry name" value="Germane"/>
    <property type="match status" value="1"/>
</dbReference>
<organism evidence="4 5">
    <name type="scientific">Treponema porcinum</name>
    <dbReference type="NCBI Taxonomy" id="261392"/>
    <lineage>
        <taxon>Bacteria</taxon>
        <taxon>Pseudomonadati</taxon>
        <taxon>Spirochaetota</taxon>
        <taxon>Spirochaetia</taxon>
        <taxon>Spirochaetales</taxon>
        <taxon>Treponemataceae</taxon>
        <taxon>Treponema</taxon>
    </lineage>
</organism>
<protein>
    <submittedName>
        <fullName evidence="4">Sporulation and spore germination</fullName>
    </submittedName>
</protein>
<dbReference type="Proteomes" id="UP000190423">
    <property type="component" value="Unassembled WGS sequence"/>
</dbReference>
<dbReference type="EMBL" id="FUWG01000002">
    <property type="protein sequence ID" value="SJZ29526.1"/>
    <property type="molecule type" value="Genomic_DNA"/>
</dbReference>
<dbReference type="InterPro" id="IPR019606">
    <property type="entry name" value="GerMN"/>
</dbReference>
<dbReference type="OrthoDB" id="306061at2"/>
<dbReference type="GeneID" id="78315351"/>
<accession>A0A1T4JH84</accession>
<feature type="region of interest" description="Disordered" evidence="1">
    <location>
        <begin position="135"/>
        <end position="158"/>
    </location>
</feature>
<keyword evidence="5" id="KW-1185">Reference proteome</keyword>
<reference evidence="4 5" key="1">
    <citation type="submission" date="2017-02" db="EMBL/GenBank/DDBJ databases">
        <authorList>
            <person name="Peterson S.W."/>
        </authorList>
    </citation>
    <scope>NUCLEOTIDE SEQUENCE [LARGE SCALE GENOMIC DNA]</scope>
    <source>
        <strain evidence="4 5">ATCC BAA-908</strain>
    </source>
</reference>
<dbReference type="SMART" id="SM00909">
    <property type="entry name" value="Germane"/>
    <property type="match status" value="1"/>
</dbReference>
<keyword evidence="2" id="KW-1133">Transmembrane helix</keyword>
<evidence type="ECO:0000256" key="2">
    <source>
        <dbReference type="SAM" id="Phobius"/>
    </source>
</evidence>
<keyword evidence="2" id="KW-0812">Transmembrane</keyword>
<dbReference type="AlphaFoldDB" id="A0A1T4JH84"/>
<sequence length="303" mass="33182">MSSDKKKNTGLFVAVWFLLLLLLLIVFFVKKDTIAGNLQKTDFFEKVFGMTPEFVKNHKDTKLSAQEKEETFSFDLLESGKTAEQTHKNTYEEATGSESIKAVKENADVILPEDDAAAEENAFYAENALAEALKPAEKEAESGKKDAVAAEKPKESIKTPAAVQTREVSLYFVVINSDGTVSRKAVKRTLPKSDSPLTDAVNALLSGPLPDERSKNCMSLIPEGTRLLGASVKNGVATLNFSEEFEFNPVGVEGYIAQLTQLVFTATEFSTVKSVQFLIEGEKKDYLGSEGQWIGSPLARSSF</sequence>
<feature type="domain" description="GerMN" evidence="3">
    <location>
        <begin position="197"/>
        <end position="288"/>
    </location>
</feature>
<name>A0A1T4JH84_TREPO</name>
<keyword evidence="2" id="KW-0472">Membrane</keyword>
<feature type="transmembrane region" description="Helical" evidence="2">
    <location>
        <begin position="12"/>
        <end position="29"/>
    </location>
</feature>
<feature type="compositionally biased region" description="Basic and acidic residues" evidence="1">
    <location>
        <begin position="135"/>
        <end position="157"/>
    </location>
</feature>
<gene>
    <name evidence="4" type="ORF">SAMN02745149_00027</name>
</gene>
<dbReference type="RefSeq" id="WP_078931956.1">
    <property type="nucleotide sequence ID" value="NZ_FUWG01000002.1"/>
</dbReference>
<evidence type="ECO:0000256" key="1">
    <source>
        <dbReference type="SAM" id="MobiDB-lite"/>
    </source>
</evidence>
<evidence type="ECO:0000313" key="4">
    <source>
        <dbReference type="EMBL" id="SJZ29526.1"/>
    </source>
</evidence>
<dbReference type="STRING" id="261392.SAMN02745149_00027"/>
<proteinExistence type="predicted"/>
<evidence type="ECO:0000313" key="5">
    <source>
        <dbReference type="Proteomes" id="UP000190423"/>
    </source>
</evidence>